<dbReference type="Proteomes" id="UP000275408">
    <property type="component" value="Unassembled WGS sequence"/>
</dbReference>
<dbReference type="AlphaFoldDB" id="A0A3M6V3A3"/>
<dbReference type="EMBL" id="RCHS01000199">
    <property type="protein sequence ID" value="RMX60294.1"/>
    <property type="molecule type" value="Genomic_DNA"/>
</dbReference>
<proteinExistence type="predicted"/>
<keyword evidence="1" id="KW-0175">Coiled coil</keyword>
<reference evidence="2 3" key="1">
    <citation type="journal article" date="2018" name="Sci. Rep.">
        <title>Comparative analysis of the Pocillopora damicornis genome highlights role of immune system in coral evolution.</title>
        <authorList>
            <person name="Cunning R."/>
            <person name="Bay R.A."/>
            <person name="Gillette P."/>
            <person name="Baker A.C."/>
            <person name="Traylor-Knowles N."/>
        </authorList>
    </citation>
    <scope>NUCLEOTIDE SEQUENCE [LARGE SCALE GENOMIC DNA]</scope>
    <source>
        <strain evidence="2">RSMAS</strain>
        <tissue evidence="2">Whole animal</tissue>
    </source>
</reference>
<sequence length="1180" mass="132504">VNRTRFTVGGCLRNMAVAVTFVFLALLQGIQEITYCPHCPSIFLQRIAKFATLTQEQPVITEPIYAVQISSNLQFSTKVLKFGTLFLFQSLVHQTCLALRRKCKSKFQYTVTNFLTTFDSISANKLGKPFSILDGLKPVLPSDDNISPLFYPVEKSTLLKNVRHQTTESDITYFGDFIQVTYHPDEKDLIKQFFAIWRFEDEIRDAAAFTYQPRSTNMDSYAQLLEITPSNMVGKSYVLARYWKRISTTIITNSEFSNLDSTSVSSDATSDEITALFSKYGTHYVSGYEMGDFIYQVFVYDQEIGSEKVRKFFPFEDTSFSFGPRGYSFRPFTQPRDGEQGYTLEAGKILAASGDMALKNILPKLKDDVYKVKESIFMFLVTQAYQDTDDLKTLIPMSLSFKGIINTLFTAESPSKSKWNDVLSATIFQKFGAASHPNFPLLIDPNVAGFYGSFNPDLVTSTATNYVTISQMSFKLGDLVISDPKFVTHLFIFADVLQISATAKLILPGSKQIYLVCREFLALSSGNKVPEIIVGSHENSEPVVKIFAKTFRGILKLTQTKTGTHNTYANDYVYKTVEDQANQFTKLLYPDKKTAAELYDSDGKSHEARWVYQSFVNSLELAVTSVQSILAVRSSPSLVNSAGKTAGESLNWITETLTKSSSLSPDLEMVLGRALLLSKTQLTEYAKSRLIVPRLTFLQYKPLYDELLTAVANYETTYKTVSTEIQRRKQLEKITTSLQELNKNVKSSGTFLVAQAEVNAKYQDDVAKTQQALHDLEKDQISRKEAEAQSLLQEIIKIQDEVEKKGKALAAAVQQYLTEQIISAIFTVAEVIGSLFTGGVGLANIDKKLTGIIRIAEKLKNVVQIIEQVNKLYALGRNMRNDIGTVNRALVKIVSHQCRIGKILKMMSCRSAKSIVTDQTKKDFNDPLSIDQKIIPNTFEVAFFISNRVIFDDIIREDIKKKFKFGAHTEVLPGQSISPNQQAVYVKGDDGASHSIYMTLKFDRYAGTYPYTFVMPGNTLTVKPLSNGQKLQVHWINNNLQLSIPYVTHRCPGQFSSCYDETNYKSVTFSTNYVRTFKASIDKELTISYTEESKSGSASSVHHWTDFFRAQTYTTARNTITSNVGNYLSGLQFNFRSISAFALTQVLFPSQKVFVLTEVYIPGDMVILGTVNTKPTKASK</sequence>
<comment type="caution">
    <text evidence="2">The sequence shown here is derived from an EMBL/GenBank/DDBJ whole genome shotgun (WGS) entry which is preliminary data.</text>
</comment>
<evidence type="ECO:0008006" key="4">
    <source>
        <dbReference type="Google" id="ProtNLM"/>
    </source>
</evidence>
<accession>A0A3M6V3A3</accession>
<evidence type="ECO:0000256" key="1">
    <source>
        <dbReference type="SAM" id="Coils"/>
    </source>
</evidence>
<feature type="non-terminal residue" evidence="2">
    <location>
        <position position="1"/>
    </location>
</feature>
<name>A0A3M6V3A3_POCDA</name>
<evidence type="ECO:0000313" key="3">
    <source>
        <dbReference type="Proteomes" id="UP000275408"/>
    </source>
</evidence>
<protein>
    <recommendedName>
        <fullName evidence="4">MACPF domain-containing protein</fullName>
    </recommendedName>
</protein>
<organism evidence="2 3">
    <name type="scientific">Pocillopora damicornis</name>
    <name type="common">Cauliflower coral</name>
    <name type="synonym">Millepora damicornis</name>
    <dbReference type="NCBI Taxonomy" id="46731"/>
    <lineage>
        <taxon>Eukaryota</taxon>
        <taxon>Metazoa</taxon>
        <taxon>Cnidaria</taxon>
        <taxon>Anthozoa</taxon>
        <taxon>Hexacorallia</taxon>
        <taxon>Scleractinia</taxon>
        <taxon>Astrocoeniina</taxon>
        <taxon>Pocilloporidae</taxon>
        <taxon>Pocillopora</taxon>
    </lineage>
</organism>
<gene>
    <name evidence="2" type="ORF">pdam_00017996</name>
</gene>
<evidence type="ECO:0000313" key="2">
    <source>
        <dbReference type="EMBL" id="RMX60294.1"/>
    </source>
</evidence>
<feature type="coiled-coil region" evidence="1">
    <location>
        <begin position="759"/>
        <end position="801"/>
    </location>
</feature>
<keyword evidence="3" id="KW-1185">Reference proteome</keyword>